<comment type="caution">
    <text evidence="1">The sequence shown here is derived from an EMBL/GenBank/DDBJ whole genome shotgun (WGS) entry which is preliminary data.</text>
</comment>
<reference evidence="1 2" key="1">
    <citation type="submission" date="2018-12" db="EMBL/GenBank/DDBJ databases">
        <authorList>
            <person name="Li F."/>
        </authorList>
    </citation>
    <scope>NUCLEOTIDE SEQUENCE [LARGE SCALE GENOMIC DNA]</scope>
    <source>
        <strain evidence="1 2">8H24J-4-2</strain>
    </source>
</reference>
<evidence type="ECO:0008006" key="3">
    <source>
        <dbReference type="Google" id="ProtNLM"/>
    </source>
</evidence>
<dbReference type="EMBL" id="RZNC01000003">
    <property type="protein sequence ID" value="RWZ61654.1"/>
    <property type="molecule type" value="Genomic_DNA"/>
</dbReference>
<dbReference type="AlphaFoldDB" id="A0A444QC31"/>
<evidence type="ECO:0000313" key="2">
    <source>
        <dbReference type="Proteomes" id="UP000288603"/>
    </source>
</evidence>
<name>A0A444QC31_9MICO</name>
<dbReference type="Proteomes" id="UP000288603">
    <property type="component" value="Unassembled WGS sequence"/>
</dbReference>
<protein>
    <recommendedName>
        <fullName evidence="3">Glutaminase</fullName>
    </recommendedName>
</protein>
<sequence>MDDESPDAPDGIEVRVRAMLRSAASRLAEAGARDEALATYVGRRRVLLVPREPVLRPVGRVWRLGVLLVDRDGQAYETGSTTRAVDPGRRGYTSDSARERAEYRAAALRGRFHEGETVNFGWRRLELDEGALHSSSGPLVIADGAPVVRWGQGTANSTPLGAYLADRVGLLVEPPSGA</sequence>
<proteinExistence type="predicted"/>
<keyword evidence="2" id="KW-1185">Reference proteome</keyword>
<dbReference type="OrthoDB" id="5122834at2"/>
<organism evidence="1 2">
    <name type="scientific">Labedella populi</name>
    <dbReference type="NCBI Taxonomy" id="2498850"/>
    <lineage>
        <taxon>Bacteria</taxon>
        <taxon>Bacillati</taxon>
        <taxon>Actinomycetota</taxon>
        <taxon>Actinomycetes</taxon>
        <taxon>Micrococcales</taxon>
        <taxon>Microbacteriaceae</taxon>
        <taxon>Labedella</taxon>
    </lineage>
</organism>
<gene>
    <name evidence="1" type="ORF">ELQ92_11500</name>
</gene>
<accession>A0A444QC31</accession>
<evidence type="ECO:0000313" key="1">
    <source>
        <dbReference type="EMBL" id="RWZ61654.1"/>
    </source>
</evidence>